<protein>
    <submittedName>
        <fullName evidence="1">Uncharacterized protein</fullName>
    </submittedName>
</protein>
<organism evidence="1 2">
    <name type="scientific">Streptomyces lydicus</name>
    <dbReference type="NCBI Taxonomy" id="47763"/>
    <lineage>
        <taxon>Bacteria</taxon>
        <taxon>Bacillati</taxon>
        <taxon>Actinomycetota</taxon>
        <taxon>Actinomycetes</taxon>
        <taxon>Kitasatosporales</taxon>
        <taxon>Streptomycetaceae</taxon>
        <taxon>Streptomyces</taxon>
    </lineage>
</organism>
<reference evidence="1 2" key="1">
    <citation type="submission" date="2016-09" db="EMBL/GenBank/DDBJ databases">
        <title>Complete genome sequencing of Streptomyces lydicus 103 and metabolic pathways analysis of antibiotic biosynthesis.</title>
        <authorList>
            <person name="Jia N."/>
            <person name="Ding M.-Z."/>
            <person name="Gao F."/>
            <person name="Yuan Y.-J."/>
        </authorList>
    </citation>
    <scope>NUCLEOTIDE SEQUENCE [LARGE SCALE GENOMIC DNA]</scope>
    <source>
        <strain evidence="1 2">103</strain>
    </source>
</reference>
<dbReference type="EMBL" id="CP017157">
    <property type="protein sequence ID" value="AOP44996.1"/>
    <property type="molecule type" value="Genomic_DNA"/>
</dbReference>
<keyword evidence="2" id="KW-1185">Reference proteome</keyword>
<dbReference type="KEGG" id="slc:SL103_00895"/>
<dbReference type="AlphaFoldDB" id="A0A1D7VE09"/>
<proteinExistence type="predicted"/>
<accession>A0A1D7VE09</accession>
<dbReference type="OrthoDB" id="4117107at2"/>
<evidence type="ECO:0000313" key="1">
    <source>
        <dbReference type="EMBL" id="AOP44996.1"/>
    </source>
</evidence>
<dbReference type="Proteomes" id="UP000094094">
    <property type="component" value="Chromosome"/>
</dbReference>
<gene>
    <name evidence="1" type="ORF">SL103_00895</name>
</gene>
<dbReference type="RefSeq" id="WP_069566877.1">
    <property type="nucleotide sequence ID" value="NZ_CP017157.1"/>
</dbReference>
<evidence type="ECO:0000313" key="2">
    <source>
        <dbReference type="Proteomes" id="UP000094094"/>
    </source>
</evidence>
<name>A0A1D7VE09_9ACTN</name>
<sequence length="313" mass="32341">MIWYVLAVVLGLALIGAVTALIVTEWRSRPPKPVAASAAVMGREALDVVNAGLRRLTGECLRSGRSLPDLYAVVYSEERLGLLLAGAEQKAPAPWTVEADGERWTISPDDLHRPGPEGEPALPYALTVTVGLDGPDRVLVDLSRAAGPVSVAGPDEEVRSLVRAVVAEALSSPVGALAEVTLVGSLAAGGLLSGDEARTSRLHTAASLEEAFAKVAAASTGAPAPGSPDVTQIFRLIEGSSRIAVQGEAPHLFVVDASQLPGREGALDGLRRGDALLVVGEAPTGWRWRTGAGGSLDTGPLGLEITRHAGRFG</sequence>